<organism evidence="2 3">
    <name type="scientific">Trifolium subterraneum</name>
    <name type="common">Subterranean clover</name>
    <dbReference type="NCBI Taxonomy" id="3900"/>
    <lineage>
        <taxon>Eukaryota</taxon>
        <taxon>Viridiplantae</taxon>
        <taxon>Streptophyta</taxon>
        <taxon>Embryophyta</taxon>
        <taxon>Tracheophyta</taxon>
        <taxon>Spermatophyta</taxon>
        <taxon>Magnoliopsida</taxon>
        <taxon>eudicotyledons</taxon>
        <taxon>Gunneridae</taxon>
        <taxon>Pentapetalae</taxon>
        <taxon>rosids</taxon>
        <taxon>fabids</taxon>
        <taxon>Fabales</taxon>
        <taxon>Fabaceae</taxon>
        <taxon>Papilionoideae</taxon>
        <taxon>50 kb inversion clade</taxon>
        <taxon>NPAAA clade</taxon>
        <taxon>Hologalegina</taxon>
        <taxon>IRL clade</taxon>
        <taxon>Trifolieae</taxon>
        <taxon>Trifolium</taxon>
    </lineage>
</organism>
<protein>
    <submittedName>
        <fullName evidence="2">Uncharacterized protein</fullName>
    </submittedName>
</protein>
<accession>A0A2Z6N5E0</accession>
<dbReference type="EMBL" id="DF973743">
    <property type="protein sequence ID" value="GAU39076.1"/>
    <property type="molecule type" value="Genomic_DNA"/>
</dbReference>
<keyword evidence="3" id="KW-1185">Reference proteome</keyword>
<name>A0A2Z6N5E0_TRISU</name>
<reference evidence="3" key="1">
    <citation type="journal article" date="2017" name="Front. Plant Sci.">
        <title>Climate Clever Clovers: New Paradigm to Reduce the Environmental Footprint of Ruminants by Breeding Low Methanogenic Forages Utilizing Haplotype Variation.</title>
        <authorList>
            <person name="Kaur P."/>
            <person name="Appels R."/>
            <person name="Bayer P.E."/>
            <person name="Keeble-Gagnere G."/>
            <person name="Wang J."/>
            <person name="Hirakawa H."/>
            <person name="Shirasawa K."/>
            <person name="Vercoe P."/>
            <person name="Stefanova K."/>
            <person name="Durmic Z."/>
            <person name="Nichols P."/>
            <person name="Revell C."/>
            <person name="Isobe S.N."/>
            <person name="Edwards D."/>
            <person name="Erskine W."/>
        </authorList>
    </citation>
    <scope>NUCLEOTIDE SEQUENCE [LARGE SCALE GENOMIC DNA]</scope>
    <source>
        <strain evidence="3">cv. Daliak</strain>
    </source>
</reference>
<gene>
    <name evidence="2" type="ORF">TSUD_321470</name>
</gene>
<proteinExistence type="predicted"/>
<evidence type="ECO:0000256" key="1">
    <source>
        <dbReference type="SAM" id="MobiDB-lite"/>
    </source>
</evidence>
<dbReference type="Proteomes" id="UP000242715">
    <property type="component" value="Unassembled WGS sequence"/>
</dbReference>
<dbReference type="OrthoDB" id="730977at2759"/>
<dbReference type="AlphaFoldDB" id="A0A2Z6N5E0"/>
<evidence type="ECO:0000313" key="2">
    <source>
        <dbReference type="EMBL" id="GAU39076.1"/>
    </source>
</evidence>
<evidence type="ECO:0000313" key="3">
    <source>
        <dbReference type="Proteomes" id="UP000242715"/>
    </source>
</evidence>
<feature type="compositionally biased region" description="Basic and acidic residues" evidence="1">
    <location>
        <begin position="1"/>
        <end position="23"/>
    </location>
</feature>
<sequence length="155" mass="17410">MNLDSESHHHQQEVEEESKDNKIRIGVVDVPPQSKKRKVNGSLSSHLATGKWTLSREQGNMCLRRGFGYHDDVQPVVRAFVCDNGHVSGAWTDVPIFCKWLCTYAKLTHVRLGSFRAMSKLIDVDSDENSDDVDVVPDSQPLSFLKDIIMTPSPC</sequence>
<feature type="region of interest" description="Disordered" evidence="1">
    <location>
        <begin position="1"/>
        <end position="26"/>
    </location>
</feature>